<dbReference type="AlphaFoldDB" id="A0A3A1YUT8"/>
<dbReference type="InterPro" id="IPR018389">
    <property type="entry name" value="DctP_fam"/>
</dbReference>
<dbReference type="Gene3D" id="3.40.190.170">
    <property type="entry name" value="Bacterial extracellular solute-binding protein, family 7"/>
    <property type="match status" value="1"/>
</dbReference>
<name>A0A3A1YUT8_9BURK</name>
<reference evidence="3 4" key="1">
    <citation type="submission" date="2017-08" db="EMBL/GenBank/DDBJ databases">
        <title>Pusillimonas indicus sp. nov., a member of the family Alcaligenaceae isolated from surface seawater.</title>
        <authorList>
            <person name="Li J."/>
        </authorList>
    </citation>
    <scope>NUCLEOTIDE SEQUENCE [LARGE SCALE GENOMIC DNA]</scope>
    <source>
        <strain evidence="3 4">L52-1-41</strain>
    </source>
</reference>
<dbReference type="Pfam" id="PF03480">
    <property type="entry name" value="DctP"/>
    <property type="match status" value="1"/>
</dbReference>
<dbReference type="Proteomes" id="UP000266206">
    <property type="component" value="Unassembled WGS sequence"/>
</dbReference>
<proteinExistence type="predicted"/>
<evidence type="ECO:0000256" key="1">
    <source>
        <dbReference type="ARBA" id="ARBA00022729"/>
    </source>
</evidence>
<evidence type="ECO:0000256" key="2">
    <source>
        <dbReference type="SAM" id="SignalP"/>
    </source>
</evidence>
<feature type="signal peptide" evidence="2">
    <location>
        <begin position="1"/>
        <end position="24"/>
    </location>
</feature>
<feature type="chain" id="PRO_5017444244" evidence="2">
    <location>
        <begin position="25"/>
        <end position="348"/>
    </location>
</feature>
<accession>A0A3A1YUT8</accession>
<dbReference type="RefSeq" id="WP_119515943.1">
    <property type="nucleotide sequence ID" value="NZ_NQYH01000004.1"/>
</dbReference>
<protein>
    <submittedName>
        <fullName evidence="3">C4-dicarboxylate ABC transporter</fullName>
    </submittedName>
</protein>
<dbReference type="InterPro" id="IPR038404">
    <property type="entry name" value="TRAP_DctP_sf"/>
</dbReference>
<keyword evidence="1 2" id="KW-0732">Signal</keyword>
<dbReference type="NCBIfam" id="NF037995">
    <property type="entry name" value="TRAP_S1"/>
    <property type="match status" value="1"/>
</dbReference>
<dbReference type="PANTHER" id="PTHR33376:SF15">
    <property type="entry name" value="BLL6794 PROTEIN"/>
    <property type="match status" value="1"/>
</dbReference>
<gene>
    <name evidence="3" type="ORF">CJP73_07240</name>
</gene>
<evidence type="ECO:0000313" key="3">
    <source>
        <dbReference type="EMBL" id="RIY41315.1"/>
    </source>
</evidence>
<dbReference type="OrthoDB" id="9177965at2"/>
<dbReference type="CDD" id="cd13665">
    <property type="entry name" value="PBP2_TRAP_Dctp3_4"/>
    <property type="match status" value="1"/>
</dbReference>
<dbReference type="PANTHER" id="PTHR33376">
    <property type="match status" value="1"/>
</dbReference>
<evidence type="ECO:0000313" key="4">
    <source>
        <dbReference type="Proteomes" id="UP000266206"/>
    </source>
</evidence>
<comment type="caution">
    <text evidence="3">The sequence shown here is derived from an EMBL/GenBank/DDBJ whole genome shotgun (WGS) entry which is preliminary data.</text>
</comment>
<sequence>MKNIISRTLLSLLVAGGFAAQANAAEKVTLKVAHFLPTASIAHWDMIEPWCEKINKESEGRLECQIYPAMQLGGTPPQLLTQARDGVADIVWTLPGYTPGRFPISEVFELPFFAPDHQKTTRALWDFSEKHAFKSEFAGLKPIGIWVNGPNYFHMRDKEVKTVEGLQGLKIRAASRMSNNFLTAVGANAMGMPLPQAVEGISKGVLDGLMVPWEVVPAVKLDELTKYHAEIKDEQGNGMATSTMIYVMNKAKYDSLPDDLKKVIDNNSGADTSAWIASRFEAADVKGREAAEKAGGVIYSWSQEEVNKLKGASSQVAQQWIDDMTSKGMKGQALYDDARALVEKYNKK</sequence>
<dbReference type="GO" id="GO:0055085">
    <property type="term" value="P:transmembrane transport"/>
    <property type="evidence" value="ECO:0007669"/>
    <property type="project" value="InterPro"/>
</dbReference>
<dbReference type="EMBL" id="NQYH01000004">
    <property type="protein sequence ID" value="RIY41315.1"/>
    <property type="molecule type" value="Genomic_DNA"/>
</dbReference>
<organism evidence="3 4">
    <name type="scientific">Neopusillimonas maritima</name>
    <dbReference type="NCBI Taxonomy" id="2026239"/>
    <lineage>
        <taxon>Bacteria</taxon>
        <taxon>Pseudomonadati</taxon>
        <taxon>Pseudomonadota</taxon>
        <taxon>Betaproteobacteria</taxon>
        <taxon>Burkholderiales</taxon>
        <taxon>Alcaligenaceae</taxon>
        <taxon>Neopusillimonas</taxon>
    </lineage>
</organism>